<sequence length="323" mass="36488">MSSNHLSANVDDVPLGRSTLACVHPRSSAPLPPREPPYADKPRIHALSPARNPARSGNVLVLQCRRRRNRATWRRSAPSRESWPRARRVGLLDRIRVEHPRVLRTTTSCADLEGLPEVDATPMPLVCRGHAAWALSTRSEVDECNRRTVVLPYTRDQETTPTPRYMRKATTTVRRNANADGGTQGRRNRTRDGQRFQRTAHQCPEYKRRVSLATDCVVLLHTIPLDGPRNRPPAYRLYGPTHLLSLIHIYAETRCGRSLPTTSRALSPSRIYAPALIYRISLRQTLRLFINAASYIVDTFPSTIVPDRASFVILYARVKSAEP</sequence>
<gene>
    <name evidence="2" type="ORF">MCHLO_09372</name>
</gene>
<feature type="region of interest" description="Disordered" evidence="1">
    <location>
        <begin position="172"/>
        <end position="198"/>
    </location>
</feature>
<evidence type="ECO:0000313" key="3">
    <source>
        <dbReference type="Proteomes" id="UP000815677"/>
    </source>
</evidence>
<proteinExistence type="predicted"/>
<keyword evidence="3" id="KW-1185">Reference proteome</keyword>
<protein>
    <submittedName>
        <fullName evidence="2">Uncharacterized protein</fullName>
    </submittedName>
</protein>
<dbReference type="EMBL" id="DF847715">
    <property type="protein sequence ID" value="GAT52308.1"/>
    <property type="molecule type" value="Genomic_DNA"/>
</dbReference>
<accession>A0ABQ0LMH5</accession>
<reference evidence="2" key="1">
    <citation type="submission" date="2014-09" db="EMBL/GenBank/DDBJ databases">
        <title>Genome sequence of the luminous mushroom Mycena chlorophos for searching fungal bioluminescence genes.</title>
        <authorList>
            <person name="Tanaka Y."/>
            <person name="Kasuga D."/>
            <person name="Oba Y."/>
            <person name="Hase S."/>
            <person name="Sato K."/>
            <person name="Oba Y."/>
            <person name="Sakakibara Y."/>
        </authorList>
    </citation>
    <scope>NUCLEOTIDE SEQUENCE</scope>
</reference>
<evidence type="ECO:0000313" key="2">
    <source>
        <dbReference type="EMBL" id="GAT52308.1"/>
    </source>
</evidence>
<evidence type="ECO:0000256" key="1">
    <source>
        <dbReference type="SAM" id="MobiDB-lite"/>
    </source>
</evidence>
<organism evidence="2 3">
    <name type="scientific">Mycena chlorophos</name>
    <name type="common">Agaric fungus</name>
    <name type="synonym">Agaricus chlorophos</name>
    <dbReference type="NCBI Taxonomy" id="658473"/>
    <lineage>
        <taxon>Eukaryota</taxon>
        <taxon>Fungi</taxon>
        <taxon>Dikarya</taxon>
        <taxon>Basidiomycota</taxon>
        <taxon>Agaricomycotina</taxon>
        <taxon>Agaricomycetes</taxon>
        <taxon>Agaricomycetidae</taxon>
        <taxon>Agaricales</taxon>
        <taxon>Marasmiineae</taxon>
        <taxon>Mycenaceae</taxon>
        <taxon>Mycena</taxon>
    </lineage>
</organism>
<dbReference type="Proteomes" id="UP000815677">
    <property type="component" value="Unassembled WGS sequence"/>
</dbReference>
<name>A0ABQ0LMH5_MYCCL</name>